<dbReference type="PRINTS" id="PR00335">
    <property type="entry name" value="KUPTAKETRKA"/>
</dbReference>
<evidence type="ECO:0000313" key="9">
    <source>
        <dbReference type="EMBL" id="MBE5034896.1"/>
    </source>
</evidence>
<feature type="domain" description="RCK N-terminal" evidence="7">
    <location>
        <begin position="1"/>
        <end position="120"/>
    </location>
</feature>
<keyword evidence="5" id="KW-0520">NAD</keyword>
<dbReference type="InterPro" id="IPR050721">
    <property type="entry name" value="Trk_Ktr_HKT_K-transport"/>
</dbReference>
<evidence type="ECO:0000256" key="2">
    <source>
        <dbReference type="ARBA" id="ARBA00022448"/>
    </source>
</evidence>
<evidence type="ECO:0000256" key="5">
    <source>
        <dbReference type="ARBA" id="ARBA00023027"/>
    </source>
</evidence>
<dbReference type="Gene3D" id="3.40.50.720">
    <property type="entry name" value="NAD(P)-binding Rossmann-like Domain"/>
    <property type="match status" value="2"/>
</dbReference>
<evidence type="ECO:0000313" key="10">
    <source>
        <dbReference type="Proteomes" id="UP001516588"/>
    </source>
</evidence>
<dbReference type="PROSITE" id="PS51201">
    <property type="entry name" value="RCK_N"/>
    <property type="match status" value="2"/>
</dbReference>
<feature type="domain" description="RCK C-terminal" evidence="8">
    <location>
        <begin position="140"/>
        <end position="222"/>
    </location>
</feature>
<feature type="domain" description="RCK N-terminal" evidence="7">
    <location>
        <begin position="229"/>
        <end position="353"/>
    </location>
</feature>
<dbReference type="InterPro" id="IPR036721">
    <property type="entry name" value="RCK_C_sf"/>
</dbReference>
<protein>
    <recommendedName>
        <fullName evidence="1">Trk system potassium uptake protein TrkA</fullName>
    </recommendedName>
</protein>
<evidence type="ECO:0000256" key="4">
    <source>
        <dbReference type="ARBA" id="ARBA00022958"/>
    </source>
</evidence>
<dbReference type="InterPro" id="IPR006037">
    <property type="entry name" value="RCK_C"/>
</dbReference>
<evidence type="ECO:0000256" key="3">
    <source>
        <dbReference type="ARBA" id="ARBA00022538"/>
    </source>
</evidence>
<dbReference type="InterPro" id="IPR036291">
    <property type="entry name" value="NAD(P)-bd_dom_sf"/>
</dbReference>
<proteinExistence type="predicted"/>
<evidence type="ECO:0000256" key="1">
    <source>
        <dbReference type="ARBA" id="ARBA00017378"/>
    </source>
</evidence>
<dbReference type="PANTHER" id="PTHR43833">
    <property type="entry name" value="POTASSIUM CHANNEL PROTEIN 2-RELATED-RELATED"/>
    <property type="match status" value="1"/>
</dbReference>
<dbReference type="Pfam" id="PF02080">
    <property type="entry name" value="TrkA_C"/>
    <property type="match status" value="2"/>
</dbReference>
<dbReference type="RefSeq" id="WP_226384558.1">
    <property type="nucleotide sequence ID" value="NZ_JADCKA010000001.1"/>
</dbReference>
<accession>A0ABR9QVJ3</accession>
<keyword evidence="10" id="KW-1185">Reference proteome</keyword>
<dbReference type="Gene3D" id="3.30.70.1450">
    <property type="entry name" value="Regulator of K+ conductance, C-terminal domain"/>
    <property type="match status" value="2"/>
</dbReference>
<dbReference type="SUPFAM" id="SSF116726">
    <property type="entry name" value="TrkA C-terminal domain-like"/>
    <property type="match status" value="2"/>
</dbReference>
<dbReference type="NCBIfam" id="NF007039">
    <property type="entry name" value="PRK09496.3-2"/>
    <property type="match status" value="1"/>
</dbReference>
<keyword evidence="6" id="KW-0406">Ion transport</keyword>
<dbReference type="Proteomes" id="UP001516588">
    <property type="component" value="Unassembled WGS sequence"/>
</dbReference>
<dbReference type="InterPro" id="IPR006036">
    <property type="entry name" value="K_uptake_TrkA"/>
</dbReference>
<feature type="domain" description="RCK C-terminal" evidence="8">
    <location>
        <begin position="364"/>
        <end position="447"/>
    </location>
</feature>
<dbReference type="EMBL" id="JADCKA010000001">
    <property type="protein sequence ID" value="MBE5034896.1"/>
    <property type="molecule type" value="Genomic_DNA"/>
</dbReference>
<keyword evidence="2" id="KW-0813">Transport</keyword>
<evidence type="ECO:0000259" key="7">
    <source>
        <dbReference type="PROSITE" id="PS51201"/>
    </source>
</evidence>
<dbReference type="SUPFAM" id="SSF51735">
    <property type="entry name" value="NAD(P)-binding Rossmann-fold domains"/>
    <property type="match status" value="2"/>
</dbReference>
<evidence type="ECO:0000259" key="8">
    <source>
        <dbReference type="PROSITE" id="PS51202"/>
    </source>
</evidence>
<dbReference type="PROSITE" id="PS51202">
    <property type="entry name" value="RCK_C"/>
    <property type="match status" value="2"/>
</dbReference>
<keyword evidence="3" id="KW-0633">Potassium transport</keyword>
<keyword evidence="4" id="KW-0630">Potassium</keyword>
<evidence type="ECO:0000256" key="6">
    <source>
        <dbReference type="ARBA" id="ARBA00023065"/>
    </source>
</evidence>
<name>A0ABR9QVJ3_9FIRM</name>
<reference evidence="9 10" key="1">
    <citation type="submission" date="2020-10" db="EMBL/GenBank/DDBJ databases">
        <title>ChiBAC.</title>
        <authorList>
            <person name="Zenner C."/>
            <person name="Hitch T.C.A."/>
            <person name="Clavel T."/>
        </authorList>
    </citation>
    <scope>NUCLEOTIDE SEQUENCE [LARGE SCALE GENOMIC DNA]</scope>
    <source>
        <strain evidence="9 10">DSM 108706</strain>
    </source>
</reference>
<dbReference type="Pfam" id="PF02254">
    <property type="entry name" value="TrkA_N"/>
    <property type="match status" value="2"/>
</dbReference>
<sequence length="447" mass="49370">MDIAIVGAGKLGKKLAYTLLNGNHNVTVIDTNEKNLQKMALQMDIMTLVGNAKEVSVLNEANISDYDYLIATTGNDEMNMTVASFAKKLGCRYVIARVRDPEHMRQFDFIRDAMHIDHLINPDMAASNEIYKYLVEKYTLSNGVFSSGKVSIIEFKVKNYSILAGRKISEVGNILDNMLVVGISRKGKVIMPRGDDVLELSDAIYVIGERNPIIELNSKVHESGKYNDITKVMIIGGGKTGFYLAKQLSEFGVAVKIIERDMARCHYLAERLENVMILNGDGTDNQLLEEENIHDMDGFVTATGYDEDNLLLALTAKEYGIPDVIAKVSRGIYTELVSKLGVDMAINPIDIVTSNLAKMIQGKRKIVSNQLIQGQAEITEIIASHNMKIANKPIRELDLPDGVIIGAIHRGTDVMIPDGSTVIKEGDRVLIFSLLSALPEMAAYTRN</sequence>
<dbReference type="NCBIfam" id="NF007041">
    <property type="entry name" value="PRK09496.3-4"/>
    <property type="match status" value="1"/>
</dbReference>
<dbReference type="NCBIfam" id="NF007031">
    <property type="entry name" value="PRK09496.1-2"/>
    <property type="match status" value="1"/>
</dbReference>
<dbReference type="PANTHER" id="PTHR43833:SF5">
    <property type="entry name" value="TRK SYSTEM POTASSIUM UPTAKE PROTEIN TRKA"/>
    <property type="match status" value="1"/>
</dbReference>
<gene>
    <name evidence="9" type="primary">trkA</name>
    <name evidence="9" type="ORF">INF20_01145</name>
</gene>
<dbReference type="InterPro" id="IPR003148">
    <property type="entry name" value="RCK_N"/>
</dbReference>
<comment type="caution">
    <text evidence="9">The sequence shown here is derived from an EMBL/GenBank/DDBJ whole genome shotgun (WGS) entry which is preliminary data.</text>
</comment>
<organism evidence="9 10">
    <name type="scientific">Gallibacter intestinalis</name>
    <dbReference type="NCBI Taxonomy" id="2779356"/>
    <lineage>
        <taxon>Bacteria</taxon>
        <taxon>Bacillati</taxon>
        <taxon>Bacillota</taxon>
        <taxon>Clostridia</taxon>
        <taxon>Eubacteriales</taxon>
        <taxon>Eubacteriaceae</taxon>
        <taxon>Gallibacter</taxon>
    </lineage>
</organism>